<dbReference type="SUPFAM" id="SSF88946">
    <property type="entry name" value="Sigma2 domain of RNA polymerase sigma factors"/>
    <property type="match status" value="1"/>
</dbReference>
<sequence>MYYFDELIVSEIKKKNEVALRELYKTHYPMIVNLIRSNNGTEEEAKDIYQEAVIAFYEKVQQPEFILTCKIKTYLYAVCRRLWLKRLAEKKRYHGNIQETETFLGIEEEMNAIEDNEQRFIRMRESLASLGEPCRGILEDFYMHDLSMEAIRDKFGYTNADNAKNQKYKCLQRLKKLFFATYKEDLP</sequence>
<dbReference type="Proteomes" id="UP001597112">
    <property type="component" value="Unassembled WGS sequence"/>
</dbReference>
<dbReference type="NCBIfam" id="TIGR02937">
    <property type="entry name" value="sigma70-ECF"/>
    <property type="match status" value="1"/>
</dbReference>
<evidence type="ECO:0000256" key="1">
    <source>
        <dbReference type="ARBA" id="ARBA00023015"/>
    </source>
</evidence>
<evidence type="ECO:0000259" key="5">
    <source>
        <dbReference type="Pfam" id="PF04542"/>
    </source>
</evidence>
<dbReference type="PANTHER" id="PTHR43133">
    <property type="entry name" value="RNA POLYMERASE ECF-TYPE SIGMA FACTO"/>
    <property type="match status" value="1"/>
</dbReference>
<dbReference type="InterPro" id="IPR014284">
    <property type="entry name" value="RNA_pol_sigma-70_dom"/>
</dbReference>
<dbReference type="Pfam" id="PF04542">
    <property type="entry name" value="Sigma70_r2"/>
    <property type="match status" value="1"/>
</dbReference>
<gene>
    <name evidence="6" type="ORF">ACFQ21_17865</name>
</gene>
<keyword evidence="2" id="KW-0731">Sigma factor</keyword>
<dbReference type="InterPro" id="IPR036388">
    <property type="entry name" value="WH-like_DNA-bd_sf"/>
</dbReference>
<feature type="domain" description="RNA polymerase sigma-70 region 2" evidence="5">
    <location>
        <begin position="23"/>
        <end position="92"/>
    </location>
</feature>
<comment type="caution">
    <text evidence="6">The sequence shown here is derived from an EMBL/GenBank/DDBJ whole genome shotgun (WGS) entry which is preliminary data.</text>
</comment>
<dbReference type="EMBL" id="JBHTKA010000007">
    <property type="protein sequence ID" value="MFD1001200.1"/>
    <property type="molecule type" value="Genomic_DNA"/>
</dbReference>
<evidence type="ECO:0000256" key="4">
    <source>
        <dbReference type="ARBA" id="ARBA00023163"/>
    </source>
</evidence>
<keyword evidence="7" id="KW-1185">Reference proteome</keyword>
<evidence type="ECO:0000313" key="7">
    <source>
        <dbReference type="Proteomes" id="UP001597112"/>
    </source>
</evidence>
<dbReference type="Gene3D" id="1.10.1740.10">
    <property type="match status" value="1"/>
</dbReference>
<dbReference type="PANTHER" id="PTHR43133:SF8">
    <property type="entry name" value="RNA POLYMERASE SIGMA FACTOR HI_1459-RELATED"/>
    <property type="match status" value="1"/>
</dbReference>
<dbReference type="RefSeq" id="WP_377582044.1">
    <property type="nucleotide sequence ID" value="NZ_JBHTKA010000007.1"/>
</dbReference>
<dbReference type="InterPro" id="IPR013325">
    <property type="entry name" value="RNA_pol_sigma_r2"/>
</dbReference>
<protein>
    <submittedName>
        <fullName evidence="6">RNA polymerase sigma factor</fullName>
    </submittedName>
</protein>
<organism evidence="6 7">
    <name type="scientific">Ohtaekwangia kribbensis</name>
    <dbReference type="NCBI Taxonomy" id="688913"/>
    <lineage>
        <taxon>Bacteria</taxon>
        <taxon>Pseudomonadati</taxon>
        <taxon>Bacteroidota</taxon>
        <taxon>Cytophagia</taxon>
        <taxon>Cytophagales</taxon>
        <taxon>Fulvivirgaceae</taxon>
        <taxon>Ohtaekwangia</taxon>
    </lineage>
</organism>
<dbReference type="Gene3D" id="1.10.10.10">
    <property type="entry name" value="Winged helix-like DNA-binding domain superfamily/Winged helix DNA-binding domain"/>
    <property type="match status" value="1"/>
</dbReference>
<name>A0ABW3K4L8_9BACT</name>
<keyword evidence="1" id="KW-0805">Transcription regulation</keyword>
<evidence type="ECO:0000256" key="3">
    <source>
        <dbReference type="ARBA" id="ARBA00023125"/>
    </source>
</evidence>
<reference evidence="7" key="1">
    <citation type="journal article" date="2019" name="Int. J. Syst. Evol. Microbiol.">
        <title>The Global Catalogue of Microorganisms (GCM) 10K type strain sequencing project: providing services to taxonomists for standard genome sequencing and annotation.</title>
        <authorList>
            <consortium name="The Broad Institute Genomics Platform"/>
            <consortium name="The Broad Institute Genome Sequencing Center for Infectious Disease"/>
            <person name="Wu L."/>
            <person name="Ma J."/>
        </authorList>
    </citation>
    <scope>NUCLEOTIDE SEQUENCE [LARGE SCALE GENOMIC DNA]</scope>
    <source>
        <strain evidence="7">CCUG 58938</strain>
    </source>
</reference>
<dbReference type="InterPro" id="IPR007627">
    <property type="entry name" value="RNA_pol_sigma70_r2"/>
</dbReference>
<dbReference type="InterPro" id="IPR039425">
    <property type="entry name" value="RNA_pol_sigma-70-like"/>
</dbReference>
<keyword evidence="3" id="KW-0238">DNA-binding</keyword>
<evidence type="ECO:0000256" key="2">
    <source>
        <dbReference type="ARBA" id="ARBA00023082"/>
    </source>
</evidence>
<evidence type="ECO:0000313" key="6">
    <source>
        <dbReference type="EMBL" id="MFD1001200.1"/>
    </source>
</evidence>
<keyword evidence="4" id="KW-0804">Transcription</keyword>
<proteinExistence type="predicted"/>
<accession>A0ABW3K4L8</accession>